<sequence length="386" mass="41729">MIKKMFRHYDYSLIIAILLLSGFGLLMVYSSSIVVSVIELKQSSNFFFLKQLKWLLIALVMFFLTMLFPYKAYKRFMKLVAMLSIIVLLSVKVFGSVANNAQSWLSIGGVSVQPSEFVKLGMIIYLAAIFSKKQTYISDFTKAVLPPLIMIVVVFLLVASQPDLGTALIIAGISGVMIICSGMRMKHLFSLIGLAVLAIGFAAPFFLTAEQSSRFAGAYDPFSDPDGNGYQLVNSYIAIASGGVSGRGLGQSIQKFGFLPEPQTDFIMAIISEELGIFGVLFVLGLLAFIVFKGFLIGMRCKDTFGSLLAIGIAAMLAIQSIVNLGAVTGLLPITGVPLPFISYGGSFLVLSMIAMGILVNISSFVNMKQSYSTNTANTKGKITLT</sequence>
<dbReference type="GO" id="GO:0009252">
    <property type="term" value="P:peptidoglycan biosynthetic process"/>
    <property type="evidence" value="ECO:0007669"/>
    <property type="project" value="UniProtKB-KW"/>
</dbReference>
<evidence type="ECO:0000256" key="3">
    <source>
        <dbReference type="ARBA" id="ARBA00022475"/>
    </source>
</evidence>
<organism evidence="23 24">
    <name type="scientific">Bacillus taeanensis</name>
    <dbReference type="NCBI Taxonomy" id="273032"/>
    <lineage>
        <taxon>Bacteria</taxon>
        <taxon>Bacillati</taxon>
        <taxon>Bacillota</taxon>
        <taxon>Bacilli</taxon>
        <taxon>Bacillales</taxon>
        <taxon>Bacillaceae</taxon>
        <taxon>Bacillus</taxon>
    </lineage>
</organism>
<feature type="transmembrane region" description="Helical" evidence="22">
    <location>
        <begin position="308"/>
        <end position="335"/>
    </location>
</feature>
<proteinExistence type="inferred from homology"/>
<keyword evidence="24" id="KW-1185">Reference proteome</keyword>
<dbReference type="GO" id="GO:0071555">
    <property type="term" value="P:cell wall organization"/>
    <property type="evidence" value="ECO:0007669"/>
    <property type="project" value="UniProtKB-KW"/>
</dbReference>
<keyword evidence="12" id="KW-0131">Cell cycle</keyword>
<keyword evidence="3" id="KW-1003">Cell membrane</keyword>
<keyword evidence="6" id="KW-0808">Transferase</keyword>
<evidence type="ECO:0000256" key="12">
    <source>
        <dbReference type="ARBA" id="ARBA00023306"/>
    </source>
</evidence>
<evidence type="ECO:0000256" key="21">
    <source>
        <dbReference type="ARBA" id="ARBA00049966"/>
    </source>
</evidence>
<keyword evidence="11 22" id="KW-0472">Membrane</keyword>
<evidence type="ECO:0000256" key="14">
    <source>
        <dbReference type="ARBA" id="ARBA00032370"/>
    </source>
</evidence>
<dbReference type="InterPro" id="IPR001182">
    <property type="entry name" value="FtsW/RodA"/>
</dbReference>
<keyword evidence="5" id="KW-0328">Glycosyltransferase</keyword>
<reference evidence="23 24" key="1">
    <citation type="submission" date="2018-07" db="EMBL/GenBank/DDBJ databases">
        <title>Lottiidibacillus patelloidae gen. nov., sp. nov., isolated from the intestinal tract of a marine limpet and the reclassification of B. taeanensis BH030017T, B. algicola KMM 3737T and B. hwajinpoensis SW-72T as genus Lottiidibacillus.</title>
        <authorList>
            <person name="Liu R."/>
            <person name="Huang Z."/>
        </authorList>
    </citation>
    <scope>NUCLEOTIDE SEQUENCE [LARGE SCALE GENOMIC DNA]</scope>
    <source>
        <strain evidence="23 24">BH030017</strain>
    </source>
</reference>
<comment type="function">
    <text evidence="21">Peptidoglycan polymerase that is essential for cell division.</text>
</comment>
<feature type="transmembrane region" description="Helical" evidence="22">
    <location>
        <begin position="275"/>
        <end position="296"/>
    </location>
</feature>
<evidence type="ECO:0000256" key="22">
    <source>
        <dbReference type="SAM" id="Phobius"/>
    </source>
</evidence>
<keyword evidence="13" id="KW-0961">Cell wall biogenesis/degradation</keyword>
<name>A0A366XSR4_9BACI</name>
<comment type="similarity">
    <text evidence="16">Belongs to the SEDS family. FtsW subfamily.</text>
</comment>
<evidence type="ECO:0000256" key="1">
    <source>
        <dbReference type="ARBA" id="ARBA00004651"/>
    </source>
</evidence>
<feature type="transmembrane region" description="Helical" evidence="22">
    <location>
        <begin position="140"/>
        <end position="158"/>
    </location>
</feature>
<evidence type="ECO:0000256" key="8">
    <source>
        <dbReference type="ARBA" id="ARBA00022960"/>
    </source>
</evidence>
<feature type="transmembrane region" description="Helical" evidence="22">
    <location>
        <begin position="79"/>
        <end position="98"/>
    </location>
</feature>
<feature type="transmembrane region" description="Helical" evidence="22">
    <location>
        <begin position="341"/>
        <end position="362"/>
    </location>
</feature>
<evidence type="ECO:0000256" key="11">
    <source>
        <dbReference type="ARBA" id="ARBA00023136"/>
    </source>
</evidence>
<evidence type="ECO:0000256" key="10">
    <source>
        <dbReference type="ARBA" id="ARBA00022989"/>
    </source>
</evidence>
<evidence type="ECO:0000313" key="23">
    <source>
        <dbReference type="EMBL" id="RBW69420.1"/>
    </source>
</evidence>
<feature type="transmembrane region" description="Helical" evidence="22">
    <location>
        <begin position="12"/>
        <end position="34"/>
    </location>
</feature>
<dbReference type="OrthoDB" id="9768187at2"/>
<dbReference type="NCBIfam" id="TIGR02614">
    <property type="entry name" value="ftsW"/>
    <property type="match status" value="1"/>
</dbReference>
<comment type="subcellular location">
    <subcellularLocation>
        <location evidence="1">Cell membrane</location>
        <topology evidence="1">Multi-pass membrane protein</topology>
    </subcellularLocation>
</comment>
<comment type="caution">
    <text evidence="23">The sequence shown here is derived from an EMBL/GenBank/DDBJ whole genome shotgun (WGS) entry which is preliminary data.</text>
</comment>
<evidence type="ECO:0000256" key="9">
    <source>
        <dbReference type="ARBA" id="ARBA00022984"/>
    </source>
</evidence>
<evidence type="ECO:0000256" key="19">
    <source>
        <dbReference type="ARBA" id="ARBA00044770"/>
    </source>
</evidence>
<evidence type="ECO:0000256" key="7">
    <source>
        <dbReference type="ARBA" id="ARBA00022692"/>
    </source>
</evidence>
<dbReference type="GO" id="GO:0008360">
    <property type="term" value="P:regulation of cell shape"/>
    <property type="evidence" value="ECO:0007669"/>
    <property type="project" value="UniProtKB-KW"/>
</dbReference>
<evidence type="ECO:0000313" key="24">
    <source>
        <dbReference type="Proteomes" id="UP000253314"/>
    </source>
</evidence>
<keyword evidence="8" id="KW-0133">Cell shape</keyword>
<dbReference type="EC" id="2.4.99.28" evidence="19"/>
<evidence type="ECO:0000256" key="4">
    <source>
        <dbReference type="ARBA" id="ARBA00022618"/>
    </source>
</evidence>
<comment type="pathway">
    <text evidence="2">Cell wall biogenesis; peptidoglycan biosynthesis.</text>
</comment>
<dbReference type="GO" id="GO:0005886">
    <property type="term" value="C:plasma membrane"/>
    <property type="evidence" value="ECO:0007669"/>
    <property type="project" value="UniProtKB-SubCell"/>
</dbReference>
<dbReference type="EMBL" id="QOCW01000010">
    <property type="protein sequence ID" value="RBW69420.1"/>
    <property type="molecule type" value="Genomic_DNA"/>
</dbReference>
<evidence type="ECO:0000256" key="18">
    <source>
        <dbReference type="ARBA" id="ARBA00041418"/>
    </source>
</evidence>
<evidence type="ECO:0000256" key="16">
    <source>
        <dbReference type="ARBA" id="ARBA00038053"/>
    </source>
</evidence>
<dbReference type="Proteomes" id="UP000253314">
    <property type="component" value="Unassembled WGS sequence"/>
</dbReference>
<protein>
    <recommendedName>
        <fullName evidence="17">Probable peptidoglycan glycosyltransferase FtsW</fullName>
        <ecNumber evidence="19">2.4.99.28</ecNumber>
    </recommendedName>
    <alternativeName>
        <fullName evidence="18">Cell division protein FtsW</fullName>
    </alternativeName>
    <alternativeName>
        <fullName evidence="15">Cell wall polymerase</fullName>
    </alternativeName>
    <alternativeName>
        <fullName evidence="14">Peptidoglycan polymerase</fullName>
    </alternativeName>
</protein>
<dbReference type="GO" id="GO:0015648">
    <property type="term" value="F:lipid-linked peptidoglycan transporter activity"/>
    <property type="evidence" value="ECO:0007669"/>
    <property type="project" value="TreeGrafter"/>
</dbReference>
<evidence type="ECO:0000256" key="13">
    <source>
        <dbReference type="ARBA" id="ARBA00023316"/>
    </source>
</evidence>
<feature type="transmembrane region" description="Helical" evidence="22">
    <location>
        <begin position="54"/>
        <end position="72"/>
    </location>
</feature>
<evidence type="ECO:0000256" key="6">
    <source>
        <dbReference type="ARBA" id="ARBA00022679"/>
    </source>
</evidence>
<feature type="transmembrane region" description="Helical" evidence="22">
    <location>
        <begin position="164"/>
        <end position="181"/>
    </location>
</feature>
<feature type="transmembrane region" description="Helical" evidence="22">
    <location>
        <begin position="104"/>
        <end position="128"/>
    </location>
</feature>
<evidence type="ECO:0000256" key="20">
    <source>
        <dbReference type="ARBA" id="ARBA00049902"/>
    </source>
</evidence>
<dbReference type="GO" id="GO:0051301">
    <property type="term" value="P:cell division"/>
    <property type="evidence" value="ECO:0007669"/>
    <property type="project" value="UniProtKB-KW"/>
</dbReference>
<accession>A0A366XSR4</accession>
<dbReference type="RefSeq" id="WP_113806110.1">
    <property type="nucleotide sequence ID" value="NZ_QOCW01000010.1"/>
</dbReference>
<keyword evidence="10 22" id="KW-1133">Transmembrane helix</keyword>
<dbReference type="Pfam" id="PF01098">
    <property type="entry name" value="FTSW_RODA_SPOVE"/>
    <property type="match status" value="1"/>
</dbReference>
<dbReference type="PANTHER" id="PTHR30474:SF2">
    <property type="entry name" value="PEPTIDOGLYCAN GLYCOSYLTRANSFERASE FTSW-RELATED"/>
    <property type="match status" value="1"/>
</dbReference>
<evidence type="ECO:0000256" key="17">
    <source>
        <dbReference type="ARBA" id="ARBA00041185"/>
    </source>
</evidence>
<evidence type="ECO:0000256" key="2">
    <source>
        <dbReference type="ARBA" id="ARBA00004752"/>
    </source>
</evidence>
<dbReference type="AlphaFoldDB" id="A0A366XSR4"/>
<keyword evidence="9" id="KW-0573">Peptidoglycan synthesis</keyword>
<feature type="transmembrane region" description="Helical" evidence="22">
    <location>
        <begin position="188"/>
        <end position="207"/>
    </location>
</feature>
<dbReference type="GO" id="GO:0008955">
    <property type="term" value="F:peptidoglycan glycosyltransferase activity"/>
    <property type="evidence" value="ECO:0007669"/>
    <property type="project" value="UniProtKB-EC"/>
</dbReference>
<evidence type="ECO:0000256" key="15">
    <source>
        <dbReference type="ARBA" id="ARBA00033270"/>
    </source>
</evidence>
<comment type="catalytic activity">
    <reaction evidence="20">
        <text>[GlcNAc-(1-&gt;4)-Mur2Ac(oyl-L-Ala-gamma-D-Glu-L-Lys-D-Ala-D-Ala)](n)-di-trans,octa-cis-undecaprenyl diphosphate + beta-D-GlcNAc-(1-&gt;4)-Mur2Ac(oyl-L-Ala-gamma-D-Glu-L-Lys-D-Ala-D-Ala)-di-trans,octa-cis-undecaprenyl diphosphate = [GlcNAc-(1-&gt;4)-Mur2Ac(oyl-L-Ala-gamma-D-Glu-L-Lys-D-Ala-D-Ala)](n+1)-di-trans,octa-cis-undecaprenyl diphosphate + di-trans,octa-cis-undecaprenyl diphosphate + H(+)</text>
        <dbReference type="Rhea" id="RHEA:23708"/>
        <dbReference type="Rhea" id="RHEA-COMP:9602"/>
        <dbReference type="Rhea" id="RHEA-COMP:9603"/>
        <dbReference type="ChEBI" id="CHEBI:15378"/>
        <dbReference type="ChEBI" id="CHEBI:58405"/>
        <dbReference type="ChEBI" id="CHEBI:60033"/>
        <dbReference type="ChEBI" id="CHEBI:78435"/>
        <dbReference type="EC" id="2.4.99.28"/>
    </reaction>
</comment>
<keyword evidence="7 22" id="KW-0812">Transmembrane</keyword>
<dbReference type="GO" id="GO:0032153">
    <property type="term" value="C:cell division site"/>
    <property type="evidence" value="ECO:0007669"/>
    <property type="project" value="TreeGrafter"/>
</dbReference>
<gene>
    <name evidence="23" type="primary">ftsW</name>
    <name evidence="23" type="ORF">DS031_10875</name>
</gene>
<dbReference type="InterPro" id="IPR013437">
    <property type="entry name" value="FtsW"/>
</dbReference>
<dbReference type="PANTHER" id="PTHR30474">
    <property type="entry name" value="CELL CYCLE PROTEIN"/>
    <property type="match status" value="1"/>
</dbReference>
<evidence type="ECO:0000256" key="5">
    <source>
        <dbReference type="ARBA" id="ARBA00022676"/>
    </source>
</evidence>
<keyword evidence="4" id="KW-0132">Cell division</keyword>